<dbReference type="FunFam" id="3.30.200.20:FF:000101">
    <property type="entry name" value="CDPK-related kinase 1"/>
    <property type="match status" value="1"/>
</dbReference>
<feature type="domain" description="Protein kinase" evidence="14">
    <location>
        <begin position="118"/>
        <end position="380"/>
    </location>
</feature>
<dbReference type="SUPFAM" id="SSF47473">
    <property type="entry name" value="EF-hand"/>
    <property type="match status" value="1"/>
</dbReference>
<keyword evidence="9" id="KW-0067">ATP-binding</keyword>
<protein>
    <recommendedName>
        <fullName evidence="2">non-specific serine/threonine protein kinase</fullName>
        <ecNumber evidence="2">2.7.11.1</ecNumber>
    </recommendedName>
</protein>
<keyword evidence="7" id="KW-0418">Kinase</keyword>
<dbReference type="InterPro" id="IPR000340">
    <property type="entry name" value="Dual-sp_phosphatase_cat-dom"/>
</dbReference>
<feature type="region of interest" description="Disordered" evidence="13">
    <location>
        <begin position="769"/>
        <end position="799"/>
    </location>
</feature>
<dbReference type="PROSITE" id="PS00383">
    <property type="entry name" value="TYR_PHOSPHATASE_1"/>
    <property type="match status" value="1"/>
</dbReference>
<dbReference type="InterPro" id="IPR011009">
    <property type="entry name" value="Kinase-like_dom_sf"/>
</dbReference>
<dbReference type="Pfam" id="PF00069">
    <property type="entry name" value="Pkinase"/>
    <property type="match status" value="1"/>
</dbReference>
<organism evidence="17 18">
    <name type="scientific">Fraxinus pennsylvanica</name>
    <dbReference type="NCBI Taxonomy" id="56036"/>
    <lineage>
        <taxon>Eukaryota</taxon>
        <taxon>Viridiplantae</taxon>
        <taxon>Streptophyta</taxon>
        <taxon>Embryophyta</taxon>
        <taxon>Tracheophyta</taxon>
        <taxon>Spermatophyta</taxon>
        <taxon>Magnoliopsida</taxon>
        <taxon>eudicotyledons</taxon>
        <taxon>Gunneridae</taxon>
        <taxon>Pentapetalae</taxon>
        <taxon>asterids</taxon>
        <taxon>lamiids</taxon>
        <taxon>Lamiales</taxon>
        <taxon>Oleaceae</taxon>
        <taxon>Oleeae</taxon>
        <taxon>Fraxinus</taxon>
    </lineage>
</organism>
<evidence type="ECO:0000256" key="13">
    <source>
        <dbReference type="SAM" id="MobiDB-lite"/>
    </source>
</evidence>
<dbReference type="SMART" id="SM00220">
    <property type="entry name" value="S_TKc"/>
    <property type="match status" value="1"/>
</dbReference>
<dbReference type="SUPFAM" id="SSF52799">
    <property type="entry name" value="(Phosphotyrosine protein) phosphatases II"/>
    <property type="match status" value="1"/>
</dbReference>
<evidence type="ECO:0000256" key="8">
    <source>
        <dbReference type="ARBA" id="ARBA00022801"/>
    </source>
</evidence>
<accession>A0AAD2A7F9</accession>
<evidence type="ECO:0000256" key="6">
    <source>
        <dbReference type="ARBA" id="ARBA00022741"/>
    </source>
</evidence>
<dbReference type="FunFam" id="1.10.510.10:FF:001294">
    <property type="entry name" value="CDPK-related kinase 3"/>
    <property type="match status" value="1"/>
</dbReference>
<dbReference type="InterPro" id="IPR011992">
    <property type="entry name" value="EF-hand-dom_pair"/>
</dbReference>
<keyword evidence="4" id="KW-0808">Transferase</keyword>
<dbReference type="AlphaFoldDB" id="A0AAD2A7F9"/>
<comment type="catalytic activity">
    <reaction evidence="12">
        <text>L-seryl-[protein] + ATP = O-phospho-L-seryl-[protein] + ADP + H(+)</text>
        <dbReference type="Rhea" id="RHEA:17989"/>
        <dbReference type="Rhea" id="RHEA-COMP:9863"/>
        <dbReference type="Rhea" id="RHEA-COMP:11604"/>
        <dbReference type="ChEBI" id="CHEBI:15378"/>
        <dbReference type="ChEBI" id="CHEBI:29999"/>
        <dbReference type="ChEBI" id="CHEBI:30616"/>
        <dbReference type="ChEBI" id="CHEBI:83421"/>
        <dbReference type="ChEBI" id="CHEBI:456216"/>
        <dbReference type="EC" id="2.7.11.1"/>
    </reaction>
</comment>
<dbReference type="PROSITE" id="PS50056">
    <property type="entry name" value="TYR_PHOSPHATASE_2"/>
    <property type="match status" value="1"/>
</dbReference>
<evidence type="ECO:0000313" key="17">
    <source>
        <dbReference type="EMBL" id="CAI9782866.1"/>
    </source>
</evidence>
<dbReference type="PANTHER" id="PTHR24349">
    <property type="entry name" value="SERINE/THREONINE-PROTEIN KINASE"/>
    <property type="match status" value="1"/>
</dbReference>
<keyword evidence="5" id="KW-0677">Repeat</keyword>
<evidence type="ECO:0000256" key="11">
    <source>
        <dbReference type="ARBA" id="ARBA00047899"/>
    </source>
</evidence>
<dbReference type="GO" id="GO:0004674">
    <property type="term" value="F:protein serine/threonine kinase activity"/>
    <property type="evidence" value="ECO:0007669"/>
    <property type="project" value="UniProtKB-KW"/>
</dbReference>
<dbReference type="InterPro" id="IPR016130">
    <property type="entry name" value="Tyr_Pase_AS"/>
</dbReference>
<dbReference type="Gene3D" id="3.90.190.10">
    <property type="entry name" value="Protein tyrosine phosphatase superfamily"/>
    <property type="match status" value="1"/>
</dbReference>
<comment type="catalytic activity">
    <reaction evidence="11">
        <text>L-threonyl-[protein] + ATP = O-phospho-L-threonyl-[protein] + ADP + H(+)</text>
        <dbReference type="Rhea" id="RHEA:46608"/>
        <dbReference type="Rhea" id="RHEA-COMP:11060"/>
        <dbReference type="Rhea" id="RHEA-COMP:11605"/>
        <dbReference type="ChEBI" id="CHEBI:15378"/>
        <dbReference type="ChEBI" id="CHEBI:30013"/>
        <dbReference type="ChEBI" id="CHEBI:30616"/>
        <dbReference type="ChEBI" id="CHEBI:61977"/>
        <dbReference type="ChEBI" id="CHEBI:456216"/>
        <dbReference type="EC" id="2.7.11.1"/>
    </reaction>
</comment>
<dbReference type="Gene3D" id="3.30.200.20">
    <property type="entry name" value="Phosphorylase Kinase, domain 1"/>
    <property type="match status" value="1"/>
</dbReference>
<dbReference type="FunFam" id="1.10.510.10:FF:001864">
    <property type="entry name" value="Calcium-dependent protein kinase SK5"/>
    <property type="match status" value="1"/>
</dbReference>
<evidence type="ECO:0000259" key="14">
    <source>
        <dbReference type="PROSITE" id="PS50011"/>
    </source>
</evidence>
<dbReference type="InterPro" id="IPR000719">
    <property type="entry name" value="Prot_kinase_dom"/>
</dbReference>
<evidence type="ECO:0000256" key="7">
    <source>
        <dbReference type="ARBA" id="ARBA00022777"/>
    </source>
</evidence>
<comment type="similarity">
    <text evidence="1">Belongs to the protein kinase superfamily. CAMK Ser/Thr protein kinase family. CaMK subfamily.</text>
</comment>
<dbReference type="InterPro" id="IPR020422">
    <property type="entry name" value="TYR_PHOSPHATASE_DUAL_dom"/>
</dbReference>
<evidence type="ECO:0000313" key="18">
    <source>
        <dbReference type="Proteomes" id="UP000834106"/>
    </source>
</evidence>
<evidence type="ECO:0000256" key="12">
    <source>
        <dbReference type="ARBA" id="ARBA00048679"/>
    </source>
</evidence>
<feature type="domain" description="Tyrosine specific protein phosphatases" evidence="16">
    <location>
        <begin position="663"/>
        <end position="718"/>
    </location>
</feature>
<dbReference type="EMBL" id="OU503054">
    <property type="protein sequence ID" value="CAI9782866.1"/>
    <property type="molecule type" value="Genomic_DNA"/>
</dbReference>
<dbReference type="PROSITE" id="PS50011">
    <property type="entry name" value="PROTEIN_KINASE_DOM"/>
    <property type="match status" value="1"/>
</dbReference>
<proteinExistence type="inferred from homology"/>
<dbReference type="GO" id="GO:0004721">
    <property type="term" value="F:phosphoprotein phosphatase activity"/>
    <property type="evidence" value="ECO:0007669"/>
    <property type="project" value="UniProtKB-KW"/>
</dbReference>
<dbReference type="InterPro" id="IPR029021">
    <property type="entry name" value="Prot-tyrosine_phosphatase-like"/>
</dbReference>
<feature type="region of interest" description="Disordered" evidence="13">
    <location>
        <begin position="1"/>
        <end position="20"/>
    </location>
</feature>
<dbReference type="PROSITE" id="PS00108">
    <property type="entry name" value="PROTEIN_KINASE_ST"/>
    <property type="match status" value="1"/>
</dbReference>
<evidence type="ECO:0000259" key="16">
    <source>
        <dbReference type="PROSITE" id="PS50056"/>
    </source>
</evidence>
<evidence type="ECO:0000256" key="2">
    <source>
        <dbReference type="ARBA" id="ARBA00012513"/>
    </source>
</evidence>
<dbReference type="SUPFAM" id="SSF56112">
    <property type="entry name" value="Protein kinase-like (PK-like)"/>
    <property type="match status" value="1"/>
</dbReference>
<dbReference type="Gene3D" id="1.10.510.10">
    <property type="entry name" value="Transferase(Phosphotransferase) domain 1"/>
    <property type="match status" value="1"/>
</dbReference>
<dbReference type="SMART" id="SM00195">
    <property type="entry name" value="DSPc"/>
    <property type="match status" value="1"/>
</dbReference>
<dbReference type="InterPro" id="IPR000387">
    <property type="entry name" value="Tyr_Pase_dom"/>
</dbReference>
<dbReference type="Gene3D" id="1.10.238.10">
    <property type="entry name" value="EF-hand"/>
    <property type="match status" value="2"/>
</dbReference>
<feature type="domain" description="Tyrosine-protein phosphatase" evidence="15">
    <location>
        <begin position="602"/>
        <end position="742"/>
    </location>
</feature>
<dbReference type="PROSITE" id="PS50054">
    <property type="entry name" value="TYR_PHOSPHATASE_DUAL"/>
    <property type="match status" value="1"/>
</dbReference>
<dbReference type="FunFam" id="1.10.238.10:FF:000085">
    <property type="entry name" value="CDPK-related kinase 1"/>
    <property type="match status" value="1"/>
</dbReference>
<evidence type="ECO:0000256" key="10">
    <source>
        <dbReference type="ARBA" id="ARBA00022912"/>
    </source>
</evidence>
<evidence type="ECO:0000256" key="4">
    <source>
        <dbReference type="ARBA" id="ARBA00022679"/>
    </source>
</evidence>
<dbReference type="GO" id="GO:0005524">
    <property type="term" value="F:ATP binding"/>
    <property type="evidence" value="ECO:0007669"/>
    <property type="project" value="UniProtKB-KW"/>
</dbReference>
<evidence type="ECO:0000256" key="9">
    <source>
        <dbReference type="ARBA" id="ARBA00022840"/>
    </source>
</evidence>
<dbReference type="EC" id="2.7.11.1" evidence="2"/>
<evidence type="ECO:0000259" key="15">
    <source>
        <dbReference type="PROSITE" id="PS50054"/>
    </source>
</evidence>
<keyword evidence="18" id="KW-1185">Reference proteome</keyword>
<evidence type="ECO:0000256" key="1">
    <source>
        <dbReference type="ARBA" id="ARBA00005354"/>
    </source>
</evidence>
<dbReference type="CDD" id="cd05117">
    <property type="entry name" value="STKc_CAMK"/>
    <property type="match status" value="1"/>
</dbReference>
<dbReference type="Pfam" id="PF00782">
    <property type="entry name" value="DSPc"/>
    <property type="match status" value="1"/>
</dbReference>
<evidence type="ECO:0000256" key="5">
    <source>
        <dbReference type="ARBA" id="ARBA00022737"/>
    </source>
</evidence>
<dbReference type="Proteomes" id="UP000834106">
    <property type="component" value="Chromosome 19"/>
</dbReference>
<name>A0AAD2A7F9_9LAMI</name>
<gene>
    <name evidence="17" type="ORF">FPE_LOCUS30296</name>
</gene>
<keyword evidence="3" id="KW-0723">Serine/threonine-protein kinase</keyword>
<dbReference type="InterPro" id="IPR050205">
    <property type="entry name" value="CDPK_Ser/Thr_kinases"/>
</dbReference>
<keyword evidence="10" id="KW-0904">Protein phosphatase</keyword>
<sequence length="913" mass="102645">MGLCHGKPVEPPQNLSENPVIPGEINEHTLNSSTGKTPKFPFYSPSPFKNSPAIHSTPLRFLKRPFPPPSPAKHIKAFLARRHGSMKPNEATIPEGSECEIIALDKTFGFSKNFISHCELGEEMGKGHFGYTCAAKGKKGSLKGQDVAVKVIPKSKMNTAISIEDVRREVKILRALTGHENLVQFYDAYEDEDNVYVVMELCKGGELLDRILSRGGKYSEEDAKIIMVQILNVVAYCHFQGVVHRDLKPENFLFTSKDESSPLKAIDFGLSDYVKPDERLNDIVGSAYYVAPEVLHRSYGTEADMWSIGVIAYILLCGSRPFWSRTESGIFRAVLKADPSFDEDPWPSLSSDAVDFVKRLLNKDYRKRLTAVQALSHPWLASHHDVKVPVDMITYKLVRAYIYSSSLRKRALGALAKTLAIPQLSYLREQFSLLGPSKSGFISLHNFKMAVAKNSTEAMKDSRVLDYVNMVSSLQYRKLDFEEYCAAAVSVHQLEGMESWEQHACRAYEFFEKDGNRAIMIEELASELGLSPSVPIHVVLQDWIRHSDGKLSFVGDFYSSSLSLNLEGKYIQFNRCYFDCVICRICSASISFFSEWRSGVSIPCKEIRNVYVEGSRSEDDACDGSKSSLSPNKLLYSLEYAGKDLKFVRMAVPLRDMENEDLLDYLDVCLDFIEESRKAGSVLVHCFAGVSRSAAIITAYLMRSEQLSQEDAIESLRQSCEFVCPNDGFLDQLKMFEQMGFKIDHASPIYKRFRLKVLGDSYHRGEQIDNSKFGADPGLPAEKVSSEVETSHDKEASSPTPVYRCKKCRRVVALQENVVDHVPGEGESCFEWHKRRSGNLFNKADDDDCSSIFVEPLRWMTTVKEGALEGKLLCAHCEARLGYFNWSGIQCSCGSWITPAFQLHKGRVDISTI</sequence>
<keyword evidence="8" id="KW-0378">Hydrolase</keyword>
<dbReference type="InterPro" id="IPR008271">
    <property type="entry name" value="Ser/Thr_kinase_AS"/>
</dbReference>
<feature type="compositionally biased region" description="Basic and acidic residues" evidence="13">
    <location>
        <begin position="784"/>
        <end position="796"/>
    </location>
</feature>
<evidence type="ECO:0000256" key="3">
    <source>
        <dbReference type="ARBA" id="ARBA00022527"/>
    </source>
</evidence>
<reference evidence="17" key="1">
    <citation type="submission" date="2023-05" db="EMBL/GenBank/DDBJ databases">
        <authorList>
            <person name="Huff M."/>
        </authorList>
    </citation>
    <scope>NUCLEOTIDE SEQUENCE</scope>
</reference>
<keyword evidence="6" id="KW-0547">Nucleotide-binding</keyword>